<feature type="transmembrane region" description="Helical" evidence="1">
    <location>
        <begin position="6"/>
        <end position="28"/>
    </location>
</feature>
<feature type="transmembrane region" description="Helical" evidence="1">
    <location>
        <begin position="40"/>
        <end position="63"/>
    </location>
</feature>
<sequence length="94" mass="10457">MDKDRLVGIVLTLLSLSIGATYTYALFFAGDETSMLVLKLTALATVGSFLLVLLVIGVSLVLYPPPVKVEEIERKLSEELRKLKEKGYPFPWVQ</sequence>
<protein>
    <submittedName>
        <fullName evidence="2">Transcriptional regulator</fullName>
    </submittedName>
</protein>
<dbReference type="GeneID" id="59148752"/>
<keyword evidence="3" id="KW-1185">Reference proteome</keyword>
<accession>A0A7L9FJ59</accession>
<dbReference type="KEGG" id="thel:IG193_02610"/>
<evidence type="ECO:0000256" key="1">
    <source>
        <dbReference type="SAM" id="Phobius"/>
    </source>
</evidence>
<reference evidence="2 3" key="1">
    <citation type="submission" date="2020-10" db="EMBL/GenBank/DDBJ databases">
        <title>Thermofilum lucidum 3507LT sp. nov. a novel member of Thermofilaceae family isolated from Chile hot spring, and proposal of description order Thermofilales.</title>
        <authorList>
            <person name="Zayulina K.S."/>
            <person name="Elcheninov A.G."/>
            <person name="Toshchakov S.V."/>
            <person name="Kublanov I.V."/>
        </authorList>
    </citation>
    <scope>NUCLEOTIDE SEQUENCE [LARGE SCALE GENOMIC DNA]</scope>
    <source>
        <strain evidence="2 3">3507LT</strain>
    </source>
</reference>
<dbReference type="AlphaFoldDB" id="A0A7L9FJ59"/>
<organism evidence="2 3">
    <name type="scientific">Infirmifilum lucidum</name>
    <dbReference type="NCBI Taxonomy" id="2776706"/>
    <lineage>
        <taxon>Archaea</taxon>
        <taxon>Thermoproteota</taxon>
        <taxon>Thermoprotei</taxon>
        <taxon>Thermofilales</taxon>
        <taxon>Thermofilaceae</taxon>
        <taxon>Infirmifilum</taxon>
    </lineage>
</organism>
<dbReference type="RefSeq" id="WP_192819344.1">
    <property type="nucleotide sequence ID" value="NZ_CP062310.1"/>
</dbReference>
<dbReference type="Proteomes" id="UP000594121">
    <property type="component" value="Chromosome"/>
</dbReference>
<proteinExistence type="predicted"/>
<name>A0A7L9FJ59_9CREN</name>
<keyword evidence="1" id="KW-1133">Transmembrane helix</keyword>
<gene>
    <name evidence="2" type="ORF">IG193_02610</name>
</gene>
<dbReference type="EMBL" id="CP062310">
    <property type="protein sequence ID" value="QOJ79372.1"/>
    <property type="molecule type" value="Genomic_DNA"/>
</dbReference>
<dbReference type="InParanoid" id="A0A7L9FJ59"/>
<evidence type="ECO:0000313" key="2">
    <source>
        <dbReference type="EMBL" id="QOJ79372.1"/>
    </source>
</evidence>
<keyword evidence="1" id="KW-0472">Membrane</keyword>
<keyword evidence="1" id="KW-0812">Transmembrane</keyword>
<evidence type="ECO:0000313" key="3">
    <source>
        <dbReference type="Proteomes" id="UP000594121"/>
    </source>
</evidence>